<feature type="transmembrane region" description="Helical" evidence="8">
    <location>
        <begin position="416"/>
        <end position="440"/>
    </location>
</feature>
<evidence type="ECO:0000256" key="6">
    <source>
        <dbReference type="ARBA" id="ARBA00023136"/>
    </source>
</evidence>
<feature type="transmembrane region" description="Helical" evidence="8">
    <location>
        <begin position="276"/>
        <end position="297"/>
    </location>
</feature>
<evidence type="ECO:0000256" key="4">
    <source>
        <dbReference type="ARBA" id="ARBA00022970"/>
    </source>
</evidence>
<keyword evidence="5 8" id="KW-1133">Transmembrane helix</keyword>
<dbReference type="PANTHER" id="PTHR10981">
    <property type="entry name" value="BATTENIN"/>
    <property type="match status" value="1"/>
</dbReference>
<keyword evidence="10" id="KW-1185">Reference proteome</keyword>
<name>A0ABR3SHN1_9PEZI</name>
<feature type="transmembrane region" description="Helical" evidence="8">
    <location>
        <begin position="110"/>
        <end position="131"/>
    </location>
</feature>
<feature type="transmembrane region" description="Helical" evidence="8">
    <location>
        <begin position="197"/>
        <end position="217"/>
    </location>
</feature>
<feature type="compositionally biased region" description="Basic and acidic residues" evidence="7">
    <location>
        <begin position="15"/>
        <end position="25"/>
    </location>
</feature>
<feature type="transmembrane region" description="Helical" evidence="8">
    <location>
        <begin position="350"/>
        <end position="369"/>
    </location>
</feature>
<evidence type="ECO:0000256" key="1">
    <source>
        <dbReference type="ARBA" id="ARBA00004127"/>
    </source>
</evidence>
<proteinExistence type="predicted"/>
<organism evidence="9 10">
    <name type="scientific">Neofusicoccum ribis</name>
    <dbReference type="NCBI Taxonomy" id="45134"/>
    <lineage>
        <taxon>Eukaryota</taxon>
        <taxon>Fungi</taxon>
        <taxon>Dikarya</taxon>
        <taxon>Ascomycota</taxon>
        <taxon>Pezizomycotina</taxon>
        <taxon>Dothideomycetes</taxon>
        <taxon>Dothideomycetes incertae sedis</taxon>
        <taxon>Botryosphaeriales</taxon>
        <taxon>Botryosphaeriaceae</taxon>
        <taxon>Neofusicoccum</taxon>
    </lineage>
</organism>
<evidence type="ECO:0000256" key="8">
    <source>
        <dbReference type="SAM" id="Phobius"/>
    </source>
</evidence>
<dbReference type="Proteomes" id="UP001521116">
    <property type="component" value="Unassembled WGS sequence"/>
</dbReference>
<evidence type="ECO:0000256" key="3">
    <source>
        <dbReference type="ARBA" id="ARBA00022692"/>
    </source>
</evidence>
<evidence type="ECO:0000313" key="10">
    <source>
        <dbReference type="Proteomes" id="UP001521116"/>
    </source>
</evidence>
<dbReference type="CDD" id="cd06174">
    <property type="entry name" value="MFS"/>
    <property type="match status" value="1"/>
</dbReference>
<feature type="transmembrane region" description="Helical" evidence="8">
    <location>
        <begin position="375"/>
        <end position="395"/>
    </location>
</feature>
<feature type="transmembrane region" description="Helical" evidence="8">
    <location>
        <begin position="167"/>
        <end position="191"/>
    </location>
</feature>
<dbReference type="Pfam" id="PF02487">
    <property type="entry name" value="CLN3"/>
    <property type="match status" value="1"/>
</dbReference>
<dbReference type="EMBL" id="JAJVDC020000166">
    <property type="protein sequence ID" value="KAL1620520.1"/>
    <property type="molecule type" value="Genomic_DNA"/>
</dbReference>
<dbReference type="PANTHER" id="PTHR10981:SF0">
    <property type="entry name" value="BATTENIN"/>
    <property type="match status" value="1"/>
</dbReference>
<evidence type="ECO:0000256" key="7">
    <source>
        <dbReference type="SAM" id="MobiDB-lite"/>
    </source>
</evidence>
<accession>A0ABR3SHN1</accession>
<keyword evidence="2" id="KW-0813">Transport</keyword>
<keyword evidence="3 8" id="KW-0812">Transmembrane</keyword>
<feature type="transmembrane region" description="Helical" evidence="8">
    <location>
        <begin position="52"/>
        <end position="73"/>
    </location>
</feature>
<feature type="non-terminal residue" evidence="9">
    <location>
        <position position="1864"/>
    </location>
</feature>
<evidence type="ECO:0000313" key="9">
    <source>
        <dbReference type="EMBL" id="KAL1620520.1"/>
    </source>
</evidence>
<comment type="caution">
    <text evidence="9">The sequence shown here is derived from an EMBL/GenBank/DDBJ whole genome shotgun (WGS) entry which is preliminary data.</text>
</comment>
<evidence type="ECO:0000256" key="2">
    <source>
        <dbReference type="ARBA" id="ARBA00022448"/>
    </source>
</evidence>
<keyword evidence="6 8" id="KW-0472">Membrane</keyword>
<dbReference type="InterPro" id="IPR016024">
    <property type="entry name" value="ARM-type_fold"/>
</dbReference>
<evidence type="ECO:0000256" key="5">
    <source>
        <dbReference type="ARBA" id="ARBA00022989"/>
    </source>
</evidence>
<gene>
    <name evidence="9" type="ORF">SLS56_009593</name>
</gene>
<protein>
    <submittedName>
        <fullName evidence="9">Uncharacterized protein</fullName>
    </submittedName>
</protein>
<dbReference type="SUPFAM" id="SSF48371">
    <property type="entry name" value="ARM repeat"/>
    <property type="match status" value="1"/>
</dbReference>
<keyword evidence="4" id="KW-0029">Amino-acid transport</keyword>
<comment type="subcellular location">
    <subcellularLocation>
        <location evidence="1">Endomembrane system</location>
        <topology evidence="1">Multi-pass membrane protein</topology>
    </subcellularLocation>
</comment>
<reference evidence="9 10" key="1">
    <citation type="submission" date="2024-02" db="EMBL/GenBank/DDBJ databases">
        <title>De novo assembly and annotation of 12 fungi associated with fruit tree decline syndrome in Ontario, Canada.</title>
        <authorList>
            <person name="Sulman M."/>
            <person name="Ellouze W."/>
            <person name="Ilyukhin E."/>
        </authorList>
    </citation>
    <scope>NUCLEOTIDE SEQUENCE [LARGE SCALE GENOMIC DNA]</scope>
    <source>
        <strain evidence="9 10">M1-105</strain>
    </source>
</reference>
<feature type="region of interest" description="Disordered" evidence="7">
    <location>
        <begin position="1"/>
        <end position="41"/>
    </location>
</feature>
<feature type="transmembrane region" description="Helical" evidence="8">
    <location>
        <begin position="79"/>
        <end position="98"/>
    </location>
</feature>
<sequence>MIESRIDADVSTSAPEEKKATDHVLKTAGTGPLGSSRPEASGDGRAWLKNDVVAFFILGNTMALPTTILFTAAHSMFPLFTGTFILALAISAVVTSLTTRPILHLLHHNLRIILIFVGSCLAFFICTLGYHIPPGPITGTITAANVYAFATSAVLESATSFDQRTVLAFSMGSGSSVLVGPPLFIGLMRAFNDDWKTVLLVCISAAVIFPCVWWLMVSKDGREVAEENRRMVAAAKKPKARGGSTDNSTADPEAAIETMMSGFGPERTRLGFFFKVLFPIYVIPQTICTSLGVIALLGVTPALMYLGVFEESPKGDLYYQLSSDCLQDLVYGIAQFAFSAASTARPIPSIWVWAALQTALFAISIVQLFEPFLTYYGVWIIFVFLHGGIVGASATNTNHQIAEDFRRKGEPEDVRAFALSYGGLGSALGDIIGGGLAIMVQKLVFINMVPMTATLPTYNLIRASTFSELAQIFHNVFSPALTETISRYLLFGVNLGSIETSAFRVWLGVSKSPVAIQLALRQEGSIAVRQAGIQQLGKNLKSARWRETWGGLGEAEGLLDLLSGFSVLEVKAFSTTIRRSIKGSEKVEKEKQLFQLLQSLLPKTFLTGDACLPRNPDERPLAGYYEQLVHLSSPEVVGDMLVRNWDGGFNVFEKCFLPQEYMIQHYSHLIKPLVLETMLQNTQDLQIAQNSSLLLGFLCQWPSAQGNEPKFSASMQFSLDLLKRLASEENSNFPNGIFIESLVEPLLKKCRKRKVDWATCLEIVQLTATYLSRKPEAAEGLSLKRNRLVHWVAKYWSHHPVEFEGSLKELVRLSGKGYNPSSYMFQGVQRSHRFALLRLCMDSAGKGDLQKDEDVANMNFKWNLRIFMWLEKDHAWELYKRLRSQGETLFVGDPDIILSHILQRRGEEAEVLELGIRRLEVRKTQAISFRDQNSRASFAKDALYWAVATGSLRIYKEAHMWARRFMRDPLTVPELYQSYSFEAKSLLSGSPRNLTALNFANSDLRARIVEANEVLWDLTENFFTALREPSFNLSFWSGTLELFSDIINDRQKHYSHSLKNVHKLSEDEIYSIVWEDTLRLLLKVEKAMLEPGHERLMMNSAHGILKIKGGKVEDALPSTYRFFDELAKARDQIYLEDEETQAAIGKFVDCYQTAVELQIPSIVDAAEQKRRYQEIRAHALGPLSQGRMDTTEAFRYWIQHQGLVYGYARGAPQFWPPELYTHNPLEQLERPKHDPRVPQVEDASEVVEWNPLLPSLKPIKERKLSLTYIDVAKEIDNRYVHDVFVGSPLGDVSTMIPAVPDYQLYYDTSDFSNTARDEAHMVSALLFLDTRNTATRRILSSPFPSEDHIRYPSMYLDEQFLSKGKMTVDDAFRNIQLNWARVPPILLYELTRNSLEVLYSSSPSRNASIKVESIAFGLVRLLGLSDRPGLASDLAIETIIRRPDASSWHRQLLSPTFLRRLPPAQSRACITAFANTIISNLLGQVTTQKDEGNAGMENYVKVTTVKQLAQLLNEANYIGQDFAIETLRRLLHAATHPDIRASVLQSLLSMLSQTEHATNEKVLLALESLITIAGSLNGWSEVNEEAWQAAEQIVEPTEIPHHQLQNNLPPMLDILVTSLRRSHSQDPWQKDMKQRVLMPIVDLLKRNTTRWLKIFLRKHHTPAHGLHCEDLPDVPLNRWVWQAVLETGTAFLPVSLLEEYAEWERFNINPPAAAARFNERLRKEFKIRPTGDCEYFLALFDNGTAVSKSGYAIEGFLLSSFPTSLIQGLVMRKFEALLNSKDTGYPELQSFIARFKAPLQFVSASSQAVWIANKMPIVQEMINHIDYLRLEEWIADSYRSPAVLPDTFGMKLWLLPYPALAGPE</sequence>
<dbReference type="InterPro" id="IPR003492">
    <property type="entry name" value="Battenin_disease_Cln3"/>
</dbReference>